<evidence type="ECO:0000256" key="1">
    <source>
        <dbReference type="ARBA" id="ARBA00004251"/>
    </source>
</evidence>
<dbReference type="STRING" id="43700.ENSMALP00000032857"/>
<dbReference type="PROSITE" id="PS50835">
    <property type="entry name" value="IG_LIKE"/>
    <property type="match status" value="2"/>
</dbReference>
<dbReference type="PANTHER" id="PTHR25466">
    <property type="entry name" value="T-LYMPHOCYTE ACTIVATION ANTIGEN"/>
    <property type="match status" value="1"/>
</dbReference>
<dbReference type="GO" id="GO:0006955">
    <property type="term" value="P:immune response"/>
    <property type="evidence" value="ECO:0007669"/>
    <property type="project" value="TreeGrafter"/>
</dbReference>
<keyword evidence="3 11" id="KW-0812">Transmembrane</keyword>
<comment type="subcellular location">
    <subcellularLocation>
        <location evidence="1">Cell membrane</location>
        <topology evidence="1">Single-pass type I membrane protein</topology>
    </subcellularLocation>
</comment>
<feature type="domain" description="Ig-like" evidence="13">
    <location>
        <begin position="37"/>
        <end position="134"/>
    </location>
</feature>
<feature type="domain" description="Ig-like" evidence="13">
    <location>
        <begin position="140"/>
        <end position="231"/>
    </location>
</feature>
<dbReference type="GO" id="GO:0042102">
    <property type="term" value="P:positive regulation of T cell proliferation"/>
    <property type="evidence" value="ECO:0007669"/>
    <property type="project" value="TreeGrafter"/>
</dbReference>
<evidence type="ECO:0000256" key="11">
    <source>
        <dbReference type="SAM" id="Phobius"/>
    </source>
</evidence>
<keyword evidence="2" id="KW-1003">Cell membrane</keyword>
<dbReference type="InterPro" id="IPR007110">
    <property type="entry name" value="Ig-like_dom"/>
</dbReference>
<sequence length="325" mass="36338">MASNGALFSVCIIICITAGKTGFVDVKCKTSNVGQYGQHSLLECVVETSKEAKGAQIRVVSWKKEGDEKFLFLFQEGKTTRQPRYEFAEPSWNDKNMNVSLLITNTLLSDSGAYFCHVMTDRGYDDGDLYLEVTAKYSVPTISFSRDKNTENIAGTLTCKSDGGYPKGQLRWFSTPDTEWTQSSTMEARQTDGGLFQLSSELTLLHGSSFDQYACVVFNASGGRVNEATYDFTKLDKMFEAEKHGSKDVSKIVAPVVVIGSLIVGLLLAMLFFRRRSRRDHEEVSTCELDAEKGMSKLLFVLTCCITKAVLFYCRFQMHFSRVHS</sequence>
<evidence type="ECO:0000313" key="14">
    <source>
        <dbReference type="Ensembl" id="ENSMALP00000032857.1"/>
    </source>
</evidence>
<dbReference type="InterPro" id="IPR013783">
    <property type="entry name" value="Ig-like_fold"/>
</dbReference>
<evidence type="ECO:0000256" key="6">
    <source>
        <dbReference type="ARBA" id="ARBA00023136"/>
    </source>
</evidence>
<feature type="transmembrane region" description="Helical" evidence="11">
    <location>
        <begin position="252"/>
        <end position="273"/>
    </location>
</feature>
<keyword evidence="5 11" id="KW-1133">Transmembrane helix</keyword>
<dbReference type="InterPro" id="IPR051713">
    <property type="entry name" value="T-cell_Activation_Regulation"/>
</dbReference>
<dbReference type="InterPro" id="IPR003599">
    <property type="entry name" value="Ig_sub"/>
</dbReference>
<keyword evidence="6 11" id="KW-0472">Membrane</keyword>
<dbReference type="GO" id="GO:0071222">
    <property type="term" value="P:cellular response to lipopolysaccharide"/>
    <property type="evidence" value="ECO:0007669"/>
    <property type="project" value="TreeGrafter"/>
</dbReference>
<dbReference type="Pfam" id="PF22705">
    <property type="entry name" value="C2-set_3"/>
    <property type="match status" value="1"/>
</dbReference>
<dbReference type="GO" id="GO:0042130">
    <property type="term" value="P:negative regulation of T cell proliferation"/>
    <property type="evidence" value="ECO:0007669"/>
    <property type="project" value="TreeGrafter"/>
</dbReference>
<proteinExistence type="predicted"/>
<evidence type="ECO:0000256" key="7">
    <source>
        <dbReference type="ARBA" id="ARBA00023157"/>
    </source>
</evidence>
<keyword evidence="7" id="KW-1015">Disulfide bond</keyword>
<evidence type="ECO:0000256" key="9">
    <source>
        <dbReference type="ARBA" id="ARBA00023180"/>
    </source>
</evidence>
<reference evidence="14" key="2">
    <citation type="submission" date="2025-09" db="UniProtKB">
        <authorList>
            <consortium name="Ensembl"/>
        </authorList>
    </citation>
    <scope>IDENTIFICATION</scope>
</reference>
<keyword evidence="9" id="KW-0325">Glycoprotein</keyword>
<dbReference type="Gene3D" id="2.60.40.10">
    <property type="entry name" value="Immunoglobulins"/>
    <property type="match status" value="2"/>
</dbReference>
<evidence type="ECO:0000256" key="3">
    <source>
        <dbReference type="ARBA" id="ARBA00022692"/>
    </source>
</evidence>
<evidence type="ECO:0000256" key="5">
    <source>
        <dbReference type="ARBA" id="ARBA00022989"/>
    </source>
</evidence>
<keyword evidence="10" id="KW-0393">Immunoglobulin domain</keyword>
<feature type="chain" id="PRO_5018709043" description="Ig-like domain-containing protein" evidence="12">
    <location>
        <begin position="23"/>
        <end position="325"/>
    </location>
</feature>
<dbReference type="SMART" id="SM00409">
    <property type="entry name" value="IG"/>
    <property type="match status" value="1"/>
</dbReference>
<evidence type="ECO:0000256" key="2">
    <source>
        <dbReference type="ARBA" id="ARBA00022475"/>
    </source>
</evidence>
<feature type="signal peptide" evidence="12">
    <location>
        <begin position="1"/>
        <end position="22"/>
    </location>
</feature>
<evidence type="ECO:0000313" key="15">
    <source>
        <dbReference type="Proteomes" id="UP000261600"/>
    </source>
</evidence>
<dbReference type="Proteomes" id="UP000261600">
    <property type="component" value="Unplaced"/>
</dbReference>
<dbReference type="InterPro" id="IPR053896">
    <property type="entry name" value="BTN3A2-like_Ig-C"/>
</dbReference>
<evidence type="ECO:0000256" key="8">
    <source>
        <dbReference type="ARBA" id="ARBA00023170"/>
    </source>
</evidence>
<dbReference type="Ensembl" id="ENSMALT00000033418.1">
    <property type="protein sequence ID" value="ENSMALP00000032857.1"/>
    <property type="gene ID" value="ENSMALG00000022598.1"/>
</dbReference>
<keyword evidence="8" id="KW-0675">Receptor</keyword>
<name>A0A3Q3RE64_MONAL</name>
<evidence type="ECO:0000256" key="10">
    <source>
        <dbReference type="ARBA" id="ARBA00023319"/>
    </source>
</evidence>
<keyword evidence="4 12" id="KW-0732">Signal</keyword>
<dbReference type="GO" id="GO:0009897">
    <property type="term" value="C:external side of plasma membrane"/>
    <property type="evidence" value="ECO:0007669"/>
    <property type="project" value="TreeGrafter"/>
</dbReference>
<dbReference type="PANTHER" id="PTHR25466:SF14">
    <property type="entry name" value="BUTYROPHILIN SUBFAMILY 2 MEMBER A2-LIKE-RELATED"/>
    <property type="match status" value="1"/>
</dbReference>
<dbReference type="Pfam" id="PF07686">
    <property type="entry name" value="V-set"/>
    <property type="match status" value="1"/>
</dbReference>
<evidence type="ECO:0000256" key="4">
    <source>
        <dbReference type="ARBA" id="ARBA00022729"/>
    </source>
</evidence>
<dbReference type="GO" id="GO:0007166">
    <property type="term" value="P:cell surface receptor signaling pathway"/>
    <property type="evidence" value="ECO:0007669"/>
    <property type="project" value="TreeGrafter"/>
</dbReference>
<reference evidence="14" key="1">
    <citation type="submission" date="2025-08" db="UniProtKB">
        <authorList>
            <consortium name="Ensembl"/>
        </authorList>
    </citation>
    <scope>IDENTIFICATION</scope>
</reference>
<organism evidence="14 15">
    <name type="scientific">Monopterus albus</name>
    <name type="common">Swamp eel</name>
    <dbReference type="NCBI Taxonomy" id="43700"/>
    <lineage>
        <taxon>Eukaryota</taxon>
        <taxon>Metazoa</taxon>
        <taxon>Chordata</taxon>
        <taxon>Craniata</taxon>
        <taxon>Vertebrata</taxon>
        <taxon>Euteleostomi</taxon>
        <taxon>Actinopterygii</taxon>
        <taxon>Neopterygii</taxon>
        <taxon>Teleostei</taxon>
        <taxon>Neoteleostei</taxon>
        <taxon>Acanthomorphata</taxon>
        <taxon>Anabantaria</taxon>
        <taxon>Synbranchiformes</taxon>
        <taxon>Synbranchidae</taxon>
        <taxon>Monopterus</taxon>
    </lineage>
</organism>
<dbReference type="GO" id="GO:0031295">
    <property type="term" value="P:T cell costimulation"/>
    <property type="evidence" value="ECO:0007669"/>
    <property type="project" value="TreeGrafter"/>
</dbReference>
<dbReference type="InterPro" id="IPR036179">
    <property type="entry name" value="Ig-like_dom_sf"/>
</dbReference>
<keyword evidence="15" id="KW-1185">Reference proteome</keyword>
<protein>
    <recommendedName>
        <fullName evidence="13">Ig-like domain-containing protein</fullName>
    </recommendedName>
</protein>
<accession>A0A3Q3RE64</accession>
<dbReference type="SUPFAM" id="SSF48726">
    <property type="entry name" value="Immunoglobulin"/>
    <property type="match status" value="2"/>
</dbReference>
<evidence type="ECO:0000259" key="13">
    <source>
        <dbReference type="PROSITE" id="PS50835"/>
    </source>
</evidence>
<evidence type="ECO:0000256" key="12">
    <source>
        <dbReference type="SAM" id="SignalP"/>
    </source>
</evidence>
<dbReference type="InterPro" id="IPR013106">
    <property type="entry name" value="Ig_V-set"/>
</dbReference>
<dbReference type="AlphaFoldDB" id="A0A3Q3RE64"/>
<feature type="transmembrane region" description="Helical" evidence="11">
    <location>
        <begin position="298"/>
        <end position="318"/>
    </location>
</feature>